<feature type="binding site" evidence="4">
    <location>
        <begin position="273"/>
        <end position="275"/>
    </location>
    <ligand>
        <name>acetyl-CoA</name>
        <dbReference type="ChEBI" id="CHEBI:57288"/>
        <label>2</label>
    </ligand>
</feature>
<evidence type="ECO:0000256" key="1">
    <source>
        <dbReference type="ARBA" id="ARBA00022679"/>
    </source>
</evidence>
<dbReference type="CDD" id="cd04301">
    <property type="entry name" value="NAT_SF"/>
    <property type="match status" value="2"/>
</dbReference>
<dbReference type="NCBIfam" id="TIGR03448">
    <property type="entry name" value="mycothiol_MshD"/>
    <property type="match status" value="1"/>
</dbReference>
<keyword evidence="2 4" id="KW-0677">Repeat</keyword>
<evidence type="ECO:0000256" key="4">
    <source>
        <dbReference type="HAMAP-Rule" id="MF_01698"/>
    </source>
</evidence>
<organism evidence="7">
    <name type="scientific">Cellulosimicrobium sp. ES-005</name>
    <dbReference type="NCBI Taxonomy" id="3163031"/>
    <lineage>
        <taxon>Bacteria</taxon>
        <taxon>Bacillati</taxon>
        <taxon>Actinomycetota</taxon>
        <taxon>Actinomycetes</taxon>
        <taxon>Micrococcales</taxon>
        <taxon>Promicromonosporaceae</taxon>
        <taxon>Cellulosimicrobium</taxon>
    </lineage>
</organism>
<protein>
    <recommendedName>
        <fullName evidence="4">Mycothiol acetyltransferase</fullName>
        <shortName evidence="4">MSH acetyltransferase</shortName>
        <ecNumber evidence="4">2.3.1.189</ecNumber>
    </recommendedName>
    <alternativeName>
        <fullName evidence="4">Mycothiol synthase</fullName>
    </alternativeName>
</protein>
<dbReference type="PANTHER" id="PTHR43877:SF2">
    <property type="entry name" value="AMINOALKYLPHOSPHONATE N-ACETYLTRANSFERASE-RELATED"/>
    <property type="match status" value="1"/>
</dbReference>
<feature type="binding site" evidence="4">
    <location>
        <begin position="280"/>
        <end position="286"/>
    </location>
    <ligand>
        <name>acetyl-CoA</name>
        <dbReference type="ChEBI" id="CHEBI:57288"/>
        <label>2</label>
    </ligand>
</feature>
<dbReference type="PANTHER" id="PTHR43877">
    <property type="entry name" value="AMINOALKYLPHOSPHONATE N-ACETYLTRANSFERASE-RELATED-RELATED"/>
    <property type="match status" value="1"/>
</dbReference>
<dbReference type="Pfam" id="PF00583">
    <property type="entry name" value="Acetyltransf_1"/>
    <property type="match status" value="2"/>
</dbReference>
<feature type="domain" description="N-acetyltransferase" evidence="6">
    <location>
        <begin position="11"/>
        <end position="186"/>
    </location>
</feature>
<comment type="caution">
    <text evidence="4">Lacks conserved residue(s) required for the propagation of feature annotation.</text>
</comment>
<dbReference type="Gene3D" id="3.40.630.30">
    <property type="match status" value="1"/>
</dbReference>
<keyword evidence="3 4" id="KW-0012">Acyltransferase</keyword>
<feature type="domain" description="N-acetyltransferase" evidence="6">
    <location>
        <begin position="183"/>
        <end position="339"/>
    </location>
</feature>
<comment type="subunit">
    <text evidence="4">Monomer.</text>
</comment>
<comment type="similarity">
    <text evidence="4">Belongs to the acetyltransferase family. MshD subfamily.</text>
</comment>
<dbReference type="EMBL" id="CP159290">
    <property type="protein sequence ID" value="XCH29236.1"/>
    <property type="molecule type" value="Genomic_DNA"/>
</dbReference>
<gene>
    <name evidence="4 7" type="primary">mshD</name>
    <name evidence="7" type="ORF">ABRQ22_16860</name>
</gene>
<evidence type="ECO:0000256" key="3">
    <source>
        <dbReference type="ARBA" id="ARBA00023315"/>
    </source>
</evidence>
<feature type="binding site" evidence="4">
    <location>
        <position position="256"/>
    </location>
    <ligand>
        <name>1D-myo-inositol 2-(L-cysteinylamino)-2-deoxy-alpha-D-glucopyranoside</name>
        <dbReference type="ChEBI" id="CHEBI:58887"/>
    </ligand>
</feature>
<comment type="function">
    <text evidence="4">Catalyzes the transfer of acetyl from acetyl-CoA to desacetylmycothiol (Cys-GlcN-Ins) to form mycothiol.</text>
</comment>
<dbReference type="GO" id="GO:0010125">
    <property type="term" value="P:mycothiol biosynthetic process"/>
    <property type="evidence" value="ECO:0007669"/>
    <property type="project" value="UniProtKB-UniRule"/>
</dbReference>
<comment type="catalytic activity">
    <reaction evidence="4">
        <text>1D-myo-inositol 2-(L-cysteinylamino)-2-deoxy-alpha-D-glucopyranoside + acetyl-CoA = mycothiol + CoA + H(+)</text>
        <dbReference type="Rhea" id="RHEA:26172"/>
        <dbReference type="ChEBI" id="CHEBI:15378"/>
        <dbReference type="ChEBI" id="CHEBI:16768"/>
        <dbReference type="ChEBI" id="CHEBI:57287"/>
        <dbReference type="ChEBI" id="CHEBI:57288"/>
        <dbReference type="ChEBI" id="CHEBI:58887"/>
        <dbReference type="EC" id="2.3.1.189"/>
    </reaction>
</comment>
<dbReference type="InterPro" id="IPR000182">
    <property type="entry name" value="GNAT_dom"/>
</dbReference>
<dbReference type="PIRSF" id="PIRSF021524">
    <property type="entry name" value="MSH_acetyltransferase"/>
    <property type="match status" value="1"/>
</dbReference>
<dbReference type="InterPro" id="IPR017813">
    <property type="entry name" value="Mycothiol_AcTrfase"/>
</dbReference>
<dbReference type="InterPro" id="IPR050832">
    <property type="entry name" value="Bact_Acetyltransf"/>
</dbReference>
<feature type="region of interest" description="Disordered" evidence="5">
    <location>
        <begin position="101"/>
        <end position="138"/>
    </location>
</feature>
<keyword evidence="1 4" id="KW-0808">Transferase</keyword>
<proteinExistence type="inferred from homology"/>
<dbReference type="HAMAP" id="MF_01698">
    <property type="entry name" value="MshD"/>
    <property type="match status" value="1"/>
</dbReference>
<evidence type="ECO:0000256" key="2">
    <source>
        <dbReference type="ARBA" id="ARBA00022737"/>
    </source>
</evidence>
<dbReference type="GO" id="GO:0035447">
    <property type="term" value="F:mycothiol synthase activity"/>
    <property type="evidence" value="ECO:0007669"/>
    <property type="project" value="UniProtKB-UniRule"/>
</dbReference>
<evidence type="ECO:0000256" key="5">
    <source>
        <dbReference type="SAM" id="MobiDB-lite"/>
    </source>
</evidence>
<feature type="binding site" evidence="4">
    <location>
        <begin position="80"/>
        <end position="82"/>
    </location>
    <ligand>
        <name>acetyl-CoA</name>
        <dbReference type="ChEBI" id="CHEBI:57288"/>
        <label>1</label>
    </ligand>
</feature>
<feature type="binding site" evidence="4">
    <location>
        <begin position="312"/>
        <end position="317"/>
    </location>
    <ligand>
        <name>acetyl-CoA</name>
        <dbReference type="ChEBI" id="CHEBI:57288"/>
        <label>2</label>
    </ligand>
</feature>
<dbReference type="RefSeq" id="WP_353707554.1">
    <property type="nucleotide sequence ID" value="NZ_CP159290.1"/>
</dbReference>
<dbReference type="AlphaFoldDB" id="A0AAU8FYN1"/>
<feature type="compositionally biased region" description="Basic and acidic residues" evidence="5">
    <location>
        <begin position="102"/>
        <end position="118"/>
    </location>
</feature>
<accession>A0AAU8FYN1</accession>
<dbReference type="EC" id="2.3.1.189" evidence="4"/>
<feature type="binding site" evidence="4">
    <location>
        <position position="307"/>
    </location>
    <ligand>
        <name>1D-myo-inositol 2-(L-cysteinylamino)-2-deoxy-alpha-D-glucopyranoside</name>
        <dbReference type="ChEBI" id="CHEBI:58887"/>
    </ligand>
</feature>
<sequence length="339" mass="36256">METAILWHTGPLIDDVEITQVHELAAAAESADGVAPLSEQPLLNLREATDDVVHLLTWRAGELAGYAQVDKRGDAPSAELVVAPAHRRHGLGFHLLGSAADRAAEPRPSDRGADHDGQPHPGAETDGEPARAPRPPLRVWAHGDLPAARGLAARAGYAVVRELLVLERPLAGPQERPAVPDGLRLRAFVPGDDDDAWVRANALAFAHHPEQGRLTVDDLRARMREDWFDAAGLLLLERDPAPGDGAPELVGFVWTKIPTGQPDGAREGEIYVVGVVPTAQGEGLGRLLTAVGLAHLADRAATTAVLYVDGDNVPAVRTYERAGFTRRAVHVQYAHPTAR</sequence>
<feature type="binding site" evidence="4">
    <location>
        <position position="39"/>
    </location>
    <ligand>
        <name>1D-myo-inositol 2-(L-cysteinylamino)-2-deoxy-alpha-D-glucopyranoside</name>
        <dbReference type="ChEBI" id="CHEBI:58887"/>
    </ligand>
</feature>
<dbReference type="InterPro" id="IPR016181">
    <property type="entry name" value="Acyl_CoA_acyltransferase"/>
</dbReference>
<name>A0AAU8FYN1_9MICO</name>
<evidence type="ECO:0000313" key="7">
    <source>
        <dbReference type="EMBL" id="XCH29236.1"/>
    </source>
</evidence>
<reference evidence="7" key="1">
    <citation type="submission" date="2024-06" db="EMBL/GenBank/DDBJ databases">
        <title>Complete genome sequence of the cellulolytic actinobacterium, Cellulosimicrobium ES-005.</title>
        <authorList>
            <person name="Matthews C.T."/>
            <person name="Underwood K.D."/>
            <person name="Ghanchi K.M."/>
            <person name="Fields S.D."/>
            <person name="Gardner S.G."/>
        </authorList>
    </citation>
    <scope>NUCLEOTIDE SEQUENCE</scope>
    <source>
        <strain evidence="7">ES-005</strain>
    </source>
</reference>
<dbReference type="SUPFAM" id="SSF55729">
    <property type="entry name" value="Acyl-CoA N-acyltransferases (Nat)"/>
    <property type="match status" value="1"/>
</dbReference>
<feature type="binding site" evidence="4">
    <location>
        <position position="210"/>
    </location>
    <ligand>
        <name>1D-myo-inositol 2-(L-cysteinylamino)-2-deoxy-alpha-D-glucopyranoside</name>
        <dbReference type="ChEBI" id="CHEBI:58887"/>
    </ligand>
</feature>
<feature type="binding site" evidence="4">
    <location>
        <position position="269"/>
    </location>
    <ligand>
        <name>1D-myo-inositol 2-(L-cysteinylamino)-2-deoxy-alpha-D-glucopyranoside</name>
        <dbReference type="ChEBI" id="CHEBI:58887"/>
    </ligand>
</feature>
<evidence type="ECO:0000259" key="6">
    <source>
        <dbReference type="PROSITE" id="PS51186"/>
    </source>
</evidence>
<dbReference type="PROSITE" id="PS51186">
    <property type="entry name" value="GNAT"/>
    <property type="match status" value="2"/>
</dbReference>